<sequence>TPASEHPPFSTPASPRATHEPRLKLLRPASASRSPTPGALEEGAGPRGRRHGNRDKMASVIDGIKGHDHEALSLEQLIQLRNFKIRTRIADEQYLRSHKEVELLLSGFFREMLLKRPMDIQEFAAEYFTDPTLPEKIEAKLIEKQKQ</sequence>
<feature type="non-terminal residue" evidence="3">
    <location>
        <position position="1"/>
    </location>
</feature>
<evidence type="ECO:0000313" key="3">
    <source>
        <dbReference type="RefSeq" id="XP_020854212.1"/>
    </source>
</evidence>
<proteinExistence type="predicted"/>
<name>A0A6P5L8H6_PHACI</name>
<dbReference type="AlphaFoldDB" id="A0A6P5L8H6"/>
<dbReference type="FunCoup" id="A0A6P5L8H6">
    <property type="interactions" value="13"/>
</dbReference>
<accession>A0A6P5L8H6</accession>
<dbReference type="Proteomes" id="UP000515140">
    <property type="component" value="Unplaced"/>
</dbReference>
<dbReference type="CDD" id="cd22971">
    <property type="entry name" value="DD_RIIAD1"/>
    <property type="match status" value="1"/>
</dbReference>
<keyword evidence="2" id="KW-1185">Reference proteome</keyword>
<dbReference type="InterPro" id="IPR059162">
    <property type="entry name" value="RIIAD1"/>
</dbReference>
<dbReference type="Gene3D" id="1.20.890.10">
    <property type="entry name" value="cAMP-dependent protein kinase regulatory subunit, dimerization-anchoring domain"/>
    <property type="match status" value="1"/>
</dbReference>
<dbReference type="InParanoid" id="A0A6P5L8H6"/>
<protein>
    <submittedName>
        <fullName evidence="3">LOW QUALITY PROTEIN: RIIa domain-containing protein 1</fullName>
    </submittedName>
</protein>
<dbReference type="CTD" id="284485"/>
<feature type="region of interest" description="Disordered" evidence="1">
    <location>
        <begin position="1"/>
        <end position="56"/>
    </location>
</feature>
<reference evidence="3" key="1">
    <citation type="submission" date="2025-08" db="UniProtKB">
        <authorList>
            <consortium name="RefSeq"/>
        </authorList>
    </citation>
    <scope>IDENTIFICATION</scope>
    <source>
        <tissue evidence="3">Spleen</tissue>
    </source>
</reference>
<dbReference type="PANTHER" id="PTHR15505:SF4">
    <property type="entry name" value="RIIA DOMAIN-CONTAINING PROTEIN 1"/>
    <property type="match status" value="1"/>
</dbReference>
<gene>
    <name evidence="3" type="primary">RIIAD1</name>
</gene>
<dbReference type="GeneID" id="110216683"/>
<dbReference type="PANTHER" id="PTHR15505">
    <property type="entry name" value="RIIA DOMAIN-CONTAINING PROTEIN 1"/>
    <property type="match status" value="1"/>
</dbReference>
<dbReference type="RefSeq" id="XP_020854212.1">
    <property type="nucleotide sequence ID" value="XM_020998553.1"/>
</dbReference>
<organism evidence="2 3">
    <name type="scientific">Phascolarctos cinereus</name>
    <name type="common">Koala</name>
    <dbReference type="NCBI Taxonomy" id="38626"/>
    <lineage>
        <taxon>Eukaryota</taxon>
        <taxon>Metazoa</taxon>
        <taxon>Chordata</taxon>
        <taxon>Craniata</taxon>
        <taxon>Vertebrata</taxon>
        <taxon>Euteleostomi</taxon>
        <taxon>Mammalia</taxon>
        <taxon>Metatheria</taxon>
        <taxon>Diprotodontia</taxon>
        <taxon>Phascolarctidae</taxon>
        <taxon>Phascolarctos</taxon>
    </lineage>
</organism>
<dbReference type="SUPFAM" id="SSF47391">
    <property type="entry name" value="Dimerization-anchoring domain of cAMP-dependent PK regulatory subunit"/>
    <property type="match status" value="1"/>
</dbReference>
<evidence type="ECO:0000313" key="2">
    <source>
        <dbReference type="Proteomes" id="UP000515140"/>
    </source>
</evidence>
<dbReference type="KEGG" id="pcw:110216683"/>
<evidence type="ECO:0000256" key="1">
    <source>
        <dbReference type="SAM" id="MobiDB-lite"/>
    </source>
</evidence>